<feature type="domain" description="GGDEF" evidence="3">
    <location>
        <begin position="253"/>
        <end position="386"/>
    </location>
</feature>
<dbReference type="SUPFAM" id="SSF55073">
    <property type="entry name" value="Nucleotide cyclase"/>
    <property type="match status" value="1"/>
</dbReference>
<feature type="transmembrane region" description="Helical" evidence="1">
    <location>
        <begin position="51"/>
        <end position="72"/>
    </location>
</feature>
<dbReference type="GO" id="GO:0071111">
    <property type="term" value="F:cyclic-guanylate-specific phosphodiesterase activity"/>
    <property type="evidence" value="ECO:0007669"/>
    <property type="project" value="InterPro"/>
</dbReference>
<evidence type="ECO:0000313" key="5">
    <source>
        <dbReference type="Proteomes" id="UP000223606"/>
    </source>
</evidence>
<keyword evidence="1" id="KW-0812">Transmembrane</keyword>
<dbReference type="NCBIfam" id="TIGR00254">
    <property type="entry name" value="GGDEF"/>
    <property type="match status" value="1"/>
</dbReference>
<dbReference type="CDD" id="cd01948">
    <property type="entry name" value="EAL"/>
    <property type="match status" value="1"/>
</dbReference>
<dbReference type="PROSITE" id="PS50883">
    <property type="entry name" value="EAL"/>
    <property type="match status" value="1"/>
</dbReference>
<organism evidence="4 5">
    <name type="scientific">Hartmannibacter diazotrophicus</name>
    <dbReference type="NCBI Taxonomy" id="1482074"/>
    <lineage>
        <taxon>Bacteria</taxon>
        <taxon>Pseudomonadati</taxon>
        <taxon>Pseudomonadota</taxon>
        <taxon>Alphaproteobacteria</taxon>
        <taxon>Hyphomicrobiales</taxon>
        <taxon>Pleomorphomonadaceae</taxon>
        <taxon>Hartmannibacter</taxon>
    </lineage>
</organism>
<feature type="domain" description="EAL" evidence="2">
    <location>
        <begin position="395"/>
        <end position="648"/>
    </location>
</feature>
<feature type="transmembrane region" description="Helical" evidence="1">
    <location>
        <begin position="84"/>
        <end position="103"/>
    </location>
</feature>
<dbReference type="KEGG" id="hdi:HDIA_3656"/>
<dbReference type="Proteomes" id="UP000223606">
    <property type="component" value="Chromosome 1"/>
</dbReference>
<dbReference type="PANTHER" id="PTHR33121:SF79">
    <property type="entry name" value="CYCLIC DI-GMP PHOSPHODIESTERASE PDED-RELATED"/>
    <property type="match status" value="1"/>
</dbReference>
<dbReference type="Pfam" id="PF00563">
    <property type="entry name" value="EAL"/>
    <property type="match status" value="1"/>
</dbReference>
<dbReference type="Gene3D" id="3.20.20.450">
    <property type="entry name" value="EAL domain"/>
    <property type="match status" value="1"/>
</dbReference>
<evidence type="ECO:0000259" key="2">
    <source>
        <dbReference type="PROSITE" id="PS50883"/>
    </source>
</evidence>
<dbReference type="EMBL" id="LT960614">
    <property type="protein sequence ID" value="SON57197.1"/>
    <property type="molecule type" value="Genomic_DNA"/>
</dbReference>
<dbReference type="Gene3D" id="3.30.70.270">
    <property type="match status" value="1"/>
</dbReference>
<dbReference type="SUPFAM" id="SSF141868">
    <property type="entry name" value="EAL domain-like"/>
    <property type="match status" value="1"/>
</dbReference>
<dbReference type="PANTHER" id="PTHR33121">
    <property type="entry name" value="CYCLIC DI-GMP PHOSPHODIESTERASE PDEF"/>
    <property type="match status" value="1"/>
</dbReference>
<gene>
    <name evidence="4" type="primary">cph2_5</name>
    <name evidence="4" type="ORF">HDIA_3656</name>
</gene>
<feature type="transmembrane region" description="Helical" evidence="1">
    <location>
        <begin position="115"/>
        <end position="131"/>
    </location>
</feature>
<keyword evidence="1" id="KW-0472">Membrane</keyword>
<feature type="transmembrane region" description="Helical" evidence="1">
    <location>
        <begin position="20"/>
        <end position="45"/>
    </location>
</feature>
<dbReference type="SMART" id="SM00052">
    <property type="entry name" value="EAL"/>
    <property type="match status" value="1"/>
</dbReference>
<accession>A0A2C9DA82</accession>
<keyword evidence="1" id="KW-1133">Transmembrane helix</keyword>
<dbReference type="InterPro" id="IPR001633">
    <property type="entry name" value="EAL_dom"/>
</dbReference>
<dbReference type="AlphaFoldDB" id="A0A2C9DA82"/>
<dbReference type="CDD" id="cd01949">
    <property type="entry name" value="GGDEF"/>
    <property type="match status" value="1"/>
</dbReference>
<dbReference type="InterPro" id="IPR029787">
    <property type="entry name" value="Nucleotide_cyclase"/>
</dbReference>
<dbReference type="InterPro" id="IPR035919">
    <property type="entry name" value="EAL_sf"/>
</dbReference>
<dbReference type="FunFam" id="3.30.70.270:FF:000001">
    <property type="entry name" value="Diguanylate cyclase domain protein"/>
    <property type="match status" value="1"/>
</dbReference>
<dbReference type="Pfam" id="PF00990">
    <property type="entry name" value="GGDEF"/>
    <property type="match status" value="1"/>
</dbReference>
<dbReference type="PROSITE" id="PS50887">
    <property type="entry name" value="GGDEF"/>
    <property type="match status" value="1"/>
</dbReference>
<dbReference type="InterPro" id="IPR043128">
    <property type="entry name" value="Rev_trsase/Diguanyl_cyclase"/>
</dbReference>
<evidence type="ECO:0000256" key="1">
    <source>
        <dbReference type="SAM" id="Phobius"/>
    </source>
</evidence>
<evidence type="ECO:0000313" key="4">
    <source>
        <dbReference type="EMBL" id="SON57197.1"/>
    </source>
</evidence>
<dbReference type="SMART" id="SM00267">
    <property type="entry name" value="GGDEF"/>
    <property type="match status" value="1"/>
</dbReference>
<keyword evidence="5" id="KW-1185">Reference proteome</keyword>
<dbReference type="RefSeq" id="WP_162292667.1">
    <property type="nucleotide sequence ID" value="NZ_LT960614.1"/>
</dbReference>
<dbReference type="InterPro" id="IPR050706">
    <property type="entry name" value="Cyclic-di-GMP_PDE-like"/>
</dbReference>
<reference evidence="5" key="1">
    <citation type="submission" date="2017-09" db="EMBL/GenBank/DDBJ databases">
        <title>Genome sequence of Nannocystis excedens DSM 71.</title>
        <authorList>
            <person name="Blom J."/>
        </authorList>
    </citation>
    <scope>NUCLEOTIDE SEQUENCE [LARGE SCALE GENOMIC DNA]</scope>
    <source>
        <strain evidence="5">type strain: E19</strain>
    </source>
</reference>
<dbReference type="InterPro" id="IPR000160">
    <property type="entry name" value="GGDEF_dom"/>
</dbReference>
<proteinExistence type="predicted"/>
<protein>
    <submittedName>
        <fullName evidence="4">Bacteriophytochrome cph2</fullName>
    </submittedName>
</protein>
<sequence length="656" mass="70576">MESAPEKFADRLRTVQLGLVLSGMPLTLIANCFVAASASVVMWYSDRNDEIFWWLGAVVVLNVLRSLMVLVARLLNWVEVRRSLLAATLVGGSLASGGLWALLPTVLSDVGKPTSAYVTFILAGVSAGAMIQSVPYKLNAQAFFGPPMIALSFVLLTDGEMVQFIVGINVVLLTLIMFRGGRAAERGFLKTHAMAFRATSLATSLSQANHDISRSNHELEIIATRDPLTDLANRSLFNDHLSEKLGGDPDDGHAVALLVLDIDLFKTVNDTFGHTVGDTVLVAFARVLRDACSKGDLIARLGGDEFAVVVSGPEAEARAEAIANCVLAINGRSPKAGDPTSMIGTSIGLAVCRRGAETAEQLFSNADAALYEAKAQGRRRLQRFDETLRAMTGRRHEVETRLETALSTGEIKAFFQPQALLSDRRVVGFETLARWLHPDIGPVAPDEIVNAASRLHLLDRLTEIMARSACELIHRLDDLGLGDTIVSVNVSPREFGVTSPAATLIRVAAETGIAPERLEVEITEETLLDARMAAVDLSLLDEAGFPIAVDDFGMGHSSLAYLLKLNVSRLKIDRSFVDGIADSSTNRALVSALVSAGRALSIDIIAEGVEREADCEVLRMLGCRYGQGFLFGRAMSLAEALACFEQSEKGRGRSTA</sequence>
<evidence type="ECO:0000259" key="3">
    <source>
        <dbReference type="PROSITE" id="PS50887"/>
    </source>
</evidence>
<name>A0A2C9DA82_9HYPH</name>